<sequence length="179" mass="19340">MTSDWVSTSAPYVSPRRQGQGDAWSEEAAAQGRKGTQRIIRAGEIAPPEEVAALLGLDDDETSVVRRRIMYLDGEPTELADSYYPLSLAGGTPLADPAKIRGGAVTLLASLGHSPHRVREDVRARMPYPAEKAELALGDGEPVLCLTRLVLDAAAVPFQVDVSVFPAARQRLRYEMKVG</sequence>
<dbReference type="Gene3D" id="3.40.1410.10">
    <property type="entry name" value="Chorismate lyase-like"/>
    <property type="match status" value="1"/>
</dbReference>
<reference evidence="4" key="1">
    <citation type="journal article" date="2019" name="Int. J. Syst. Evol. Microbiol.">
        <title>The Global Catalogue of Microorganisms (GCM) 10K type strain sequencing project: providing services to taxonomists for standard genome sequencing and annotation.</title>
        <authorList>
            <consortium name="The Broad Institute Genomics Platform"/>
            <consortium name="The Broad Institute Genome Sequencing Center for Infectious Disease"/>
            <person name="Wu L."/>
            <person name="Ma J."/>
        </authorList>
    </citation>
    <scope>NUCLEOTIDE SEQUENCE [LARGE SCALE GENOMIC DNA]</scope>
    <source>
        <strain evidence="4">CGMCC 4.7237</strain>
    </source>
</reference>
<keyword evidence="4" id="KW-1185">Reference proteome</keyword>
<dbReference type="SUPFAM" id="SSF64288">
    <property type="entry name" value="Chorismate lyase-like"/>
    <property type="match status" value="1"/>
</dbReference>
<evidence type="ECO:0000313" key="3">
    <source>
        <dbReference type="EMBL" id="MFC4036377.1"/>
    </source>
</evidence>
<organism evidence="3 4">
    <name type="scientific">Streptomyces polygonati</name>
    <dbReference type="NCBI Taxonomy" id="1617087"/>
    <lineage>
        <taxon>Bacteria</taxon>
        <taxon>Bacillati</taxon>
        <taxon>Actinomycetota</taxon>
        <taxon>Actinomycetes</taxon>
        <taxon>Kitasatosporales</taxon>
        <taxon>Streptomycetaceae</taxon>
        <taxon>Streptomyces</taxon>
    </lineage>
</organism>
<dbReference type="RefSeq" id="WP_386437974.1">
    <property type="nucleotide sequence ID" value="NZ_JBHSBB010000050.1"/>
</dbReference>
<proteinExistence type="predicted"/>
<evidence type="ECO:0000313" key="4">
    <source>
        <dbReference type="Proteomes" id="UP001595765"/>
    </source>
</evidence>
<dbReference type="Proteomes" id="UP001595765">
    <property type="component" value="Unassembled WGS sequence"/>
</dbReference>
<accession>A0ABV8HZ86</accession>
<dbReference type="InterPro" id="IPR050679">
    <property type="entry name" value="Bact_HTH_transcr_reg"/>
</dbReference>
<dbReference type="EMBL" id="JBHSBB010000050">
    <property type="protein sequence ID" value="MFC4036377.1"/>
    <property type="molecule type" value="Genomic_DNA"/>
</dbReference>
<gene>
    <name evidence="3" type="ORF">ACFO3J_33780</name>
</gene>
<name>A0ABV8HZ86_9ACTN</name>
<dbReference type="Pfam" id="PF07702">
    <property type="entry name" value="UTRA"/>
    <property type="match status" value="1"/>
</dbReference>
<comment type="caution">
    <text evidence="3">The sequence shown here is derived from an EMBL/GenBank/DDBJ whole genome shotgun (WGS) entry which is preliminary data.</text>
</comment>
<dbReference type="PANTHER" id="PTHR44846:SF17">
    <property type="entry name" value="GNTR-FAMILY TRANSCRIPTIONAL REGULATOR"/>
    <property type="match status" value="1"/>
</dbReference>
<dbReference type="SMART" id="SM00866">
    <property type="entry name" value="UTRA"/>
    <property type="match status" value="1"/>
</dbReference>
<evidence type="ECO:0000256" key="1">
    <source>
        <dbReference type="SAM" id="MobiDB-lite"/>
    </source>
</evidence>
<dbReference type="InterPro" id="IPR028978">
    <property type="entry name" value="Chorismate_lyase_/UTRA_dom_sf"/>
</dbReference>
<evidence type="ECO:0000259" key="2">
    <source>
        <dbReference type="SMART" id="SM00866"/>
    </source>
</evidence>
<feature type="compositionally biased region" description="Polar residues" evidence="1">
    <location>
        <begin position="1"/>
        <end position="11"/>
    </location>
</feature>
<feature type="domain" description="UbiC transcription regulator-associated" evidence="2">
    <location>
        <begin position="30"/>
        <end position="171"/>
    </location>
</feature>
<feature type="region of interest" description="Disordered" evidence="1">
    <location>
        <begin position="1"/>
        <end position="26"/>
    </location>
</feature>
<dbReference type="PANTHER" id="PTHR44846">
    <property type="entry name" value="MANNOSYL-D-GLYCERATE TRANSPORT/METABOLISM SYSTEM REPRESSOR MNGR-RELATED"/>
    <property type="match status" value="1"/>
</dbReference>
<protein>
    <submittedName>
        <fullName evidence="3">GntR family transcriptional regulator</fullName>
    </submittedName>
</protein>
<dbReference type="InterPro" id="IPR011663">
    <property type="entry name" value="UTRA"/>
</dbReference>